<dbReference type="GO" id="GO:0016491">
    <property type="term" value="F:oxidoreductase activity"/>
    <property type="evidence" value="ECO:0007669"/>
    <property type="project" value="InterPro"/>
</dbReference>
<evidence type="ECO:0000256" key="2">
    <source>
        <dbReference type="SAM" id="SignalP"/>
    </source>
</evidence>
<dbReference type="InterPro" id="IPR036249">
    <property type="entry name" value="Thioredoxin-like_sf"/>
</dbReference>
<dbReference type="CDD" id="cd02966">
    <property type="entry name" value="TlpA_like_family"/>
    <property type="match status" value="1"/>
</dbReference>
<dbReference type="PANTHER" id="PTHR42852:SF16">
    <property type="entry name" value="THIOL:DISULFIDE INTERCHANGE PROTEIN TLPA"/>
    <property type="match status" value="1"/>
</dbReference>
<dbReference type="Proteomes" id="UP000297986">
    <property type="component" value="Unassembled WGS sequence"/>
</dbReference>
<dbReference type="EMBL" id="SRRP01000001">
    <property type="protein sequence ID" value="TGN91423.1"/>
    <property type="molecule type" value="Genomic_DNA"/>
</dbReference>
<dbReference type="SUPFAM" id="SSF52833">
    <property type="entry name" value="Thioredoxin-like"/>
    <property type="match status" value="1"/>
</dbReference>
<evidence type="ECO:0000313" key="5">
    <source>
        <dbReference type="Proteomes" id="UP000297986"/>
    </source>
</evidence>
<proteinExistence type="predicted"/>
<dbReference type="Pfam" id="PF08534">
    <property type="entry name" value="Redoxin"/>
    <property type="match status" value="1"/>
</dbReference>
<comment type="caution">
    <text evidence="4">The sequence shown here is derived from an EMBL/GenBank/DDBJ whole genome shotgun (WGS) entry which is preliminary data.</text>
</comment>
<sequence length="186" mass="20519">MKKIALVATGLLCVGLLGACSNQGMESSNKSETKQTSTMGPSEQAGKKVQEFNLQGVDGKSYRLSDYKGKKVYLKFWASWCSICLSTLGDTNDLAKAEEGKDYVVLSVVAPTFNGEKSEADFKNWYQSLDYKDFPVLMDSKGDLLKEYGIRSYPSALFIASDGTLAKTHIGYMSKEDIVQTLKEMK</sequence>
<evidence type="ECO:0000259" key="3">
    <source>
        <dbReference type="PROSITE" id="PS51352"/>
    </source>
</evidence>
<feature type="signal peptide" evidence="2">
    <location>
        <begin position="1"/>
        <end position="19"/>
    </location>
</feature>
<dbReference type="PANTHER" id="PTHR42852">
    <property type="entry name" value="THIOL:DISULFIDE INTERCHANGE PROTEIN DSBE"/>
    <property type="match status" value="1"/>
</dbReference>
<feature type="domain" description="Thioredoxin" evidence="3">
    <location>
        <begin position="43"/>
        <end position="186"/>
    </location>
</feature>
<reference evidence="4 5" key="1">
    <citation type="submission" date="2019-04" db="EMBL/GenBank/DDBJ databases">
        <title>Genome sequencing of Streptococcus rubneri DSM 26920(T).</title>
        <authorList>
            <person name="Kook J.-K."/>
            <person name="Park S.-N."/>
            <person name="Lim Y.K."/>
        </authorList>
    </citation>
    <scope>NUCLEOTIDE SEQUENCE [LARGE SCALE GENOMIC DNA]</scope>
    <source>
        <strain evidence="4 5">DSM 26920</strain>
    </source>
</reference>
<dbReference type="InterPro" id="IPR013740">
    <property type="entry name" value="Redoxin"/>
</dbReference>
<dbReference type="OrthoDB" id="25753at2"/>
<dbReference type="PROSITE" id="PS51257">
    <property type="entry name" value="PROKAR_LIPOPROTEIN"/>
    <property type="match status" value="1"/>
</dbReference>
<keyword evidence="2" id="KW-0732">Signal</keyword>
<evidence type="ECO:0000313" key="4">
    <source>
        <dbReference type="EMBL" id="TGN91423.1"/>
    </source>
</evidence>
<gene>
    <name evidence="4" type="ORF">E5S68_00185</name>
</gene>
<dbReference type="InterPro" id="IPR013766">
    <property type="entry name" value="Thioredoxin_domain"/>
</dbReference>
<feature type="chain" id="PRO_5038642490" evidence="2">
    <location>
        <begin position="20"/>
        <end position="186"/>
    </location>
</feature>
<accession>A0A4Z1DSD7</accession>
<feature type="region of interest" description="Disordered" evidence="1">
    <location>
        <begin position="23"/>
        <end position="45"/>
    </location>
</feature>
<dbReference type="PROSITE" id="PS51352">
    <property type="entry name" value="THIOREDOXIN_2"/>
    <property type="match status" value="1"/>
</dbReference>
<evidence type="ECO:0000256" key="1">
    <source>
        <dbReference type="SAM" id="MobiDB-lite"/>
    </source>
</evidence>
<dbReference type="RefSeq" id="WP_135781851.1">
    <property type="nucleotide sequence ID" value="NZ_MRXY01000012.1"/>
</dbReference>
<protein>
    <submittedName>
        <fullName evidence="4">Redoxin domain-containing protein</fullName>
    </submittedName>
</protein>
<dbReference type="Gene3D" id="3.40.30.10">
    <property type="entry name" value="Glutaredoxin"/>
    <property type="match status" value="1"/>
</dbReference>
<dbReference type="InterPro" id="IPR050553">
    <property type="entry name" value="Thioredoxin_ResA/DsbE_sf"/>
</dbReference>
<dbReference type="AlphaFoldDB" id="A0A4Z1DSD7"/>
<name>A0A4Z1DSD7_9STRE</name>
<keyword evidence="5" id="KW-1185">Reference proteome</keyword>
<organism evidence="4 5">
    <name type="scientific">Streptococcus rubneri</name>
    <dbReference type="NCBI Taxonomy" id="1234680"/>
    <lineage>
        <taxon>Bacteria</taxon>
        <taxon>Bacillati</taxon>
        <taxon>Bacillota</taxon>
        <taxon>Bacilli</taxon>
        <taxon>Lactobacillales</taxon>
        <taxon>Streptococcaceae</taxon>
        <taxon>Streptococcus</taxon>
    </lineage>
</organism>
<feature type="compositionally biased region" description="Polar residues" evidence="1">
    <location>
        <begin position="23"/>
        <end position="41"/>
    </location>
</feature>